<dbReference type="EMBL" id="WJWF01000033">
    <property type="protein sequence ID" value="MRL38433.1"/>
    <property type="molecule type" value="Genomic_DNA"/>
</dbReference>
<dbReference type="InterPro" id="IPR003593">
    <property type="entry name" value="AAA+_ATPase"/>
</dbReference>
<keyword evidence="8" id="KW-1278">Translocase</keyword>
<dbReference type="PANTHER" id="PTHR43297">
    <property type="entry name" value="OLIGOPEPTIDE TRANSPORT ATP-BINDING PROTEIN APPD"/>
    <property type="match status" value="1"/>
</dbReference>
<dbReference type="AlphaFoldDB" id="A0A9J6S547"/>
<keyword evidence="7 11" id="KW-0067">ATP-binding</keyword>
<organism evidence="11">
    <name type="scientific">Klebsiella pneumoniae</name>
    <dbReference type="NCBI Taxonomy" id="573"/>
    <lineage>
        <taxon>Bacteria</taxon>
        <taxon>Pseudomonadati</taxon>
        <taxon>Pseudomonadota</taxon>
        <taxon>Gammaproteobacteria</taxon>
        <taxon>Enterobacterales</taxon>
        <taxon>Enterobacteriaceae</taxon>
        <taxon>Klebsiella/Raoultella group</taxon>
        <taxon>Klebsiella</taxon>
        <taxon>Klebsiella pneumoniae complex</taxon>
    </lineage>
</organism>
<dbReference type="PROSITE" id="PS00211">
    <property type="entry name" value="ABC_TRANSPORTER_1"/>
    <property type="match status" value="1"/>
</dbReference>
<dbReference type="SUPFAM" id="SSF52540">
    <property type="entry name" value="P-loop containing nucleoside triphosphate hydrolases"/>
    <property type="match status" value="1"/>
</dbReference>
<comment type="similarity">
    <text evidence="2">Belongs to the ABC transporter superfamily.</text>
</comment>
<dbReference type="InterPro" id="IPR027417">
    <property type="entry name" value="P-loop_NTPase"/>
</dbReference>
<dbReference type="CDD" id="cd03257">
    <property type="entry name" value="ABC_NikE_OppD_transporters"/>
    <property type="match status" value="1"/>
</dbReference>
<dbReference type="InterPro" id="IPR017871">
    <property type="entry name" value="ABC_transporter-like_CS"/>
</dbReference>
<dbReference type="PROSITE" id="PS50893">
    <property type="entry name" value="ABC_TRANSPORTER_2"/>
    <property type="match status" value="1"/>
</dbReference>
<evidence type="ECO:0000259" key="10">
    <source>
        <dbReference type="PROSITE" id="PS50893"/>
    </source>
</evidence>
<dbReference type="Gene3D" id="3.40.50.300">
    <property type="entry name" value="P-loop containing nucleotide triphosphate hydrolases"/>
    <property type="match status" value="1"/>
</dbReference>
<dbReference type="GO" id="GO:0016887">
    <property type="term" value="F:ATP hydrolysis activity"/>
    <property type="evidence" value="ECO:0007669"/>
    <property type="project" value="InterPro"/>
</dbReference>
<sequence>MTTQLLDVNGLHLHSKQSPGSSLVSNISFSLAAGDTLGIVGESGSGKSLTLRALVGALPKGIEITAGDIRVKDELTVKNGKVLNQGVSRELGMVFQNPMNALNPLMQTGALLAEIHRINTGDTRAASKEQALELINMVGIHDARRIAISYPHQLSGGQRQRIVLAAALAKNPSVLLCDEPTTALDTFTQAQIVQLVKSLCRERNIAVIFVSHDLSVVSQLCENICVMKDGELIEKGKTTSVLNYSQQLYTKKLIDSQLLLEGERW</sequence>
<keyword evidence="3" id="KW-0813">Transport</keyword>
<evidence type="ECO:0000313" key="11">
    <source>
        <dbReference type="EMBL" id="MRL38433.1"/>
    </source>
</evidence>
<evidence type="ECO:0000256" key="5">
    <source>
        <dbReference type="ARBA" id="ARBA00022519"/>
    </source>
</evidence>
<feature type="domain" description="ABC transporter" evidence="10">
    <location>
        <begin position="3"/>
        <end position="254"/>
    </location>
</feature>
<evidence type="ECO:0000256" key="2">
    <source>
        <dbReference type="ARBA" id="ARBA00005417"/>
    </source>
</evidence>
<evidence type="ECO:0000256" key="4">
    <source>
        <dbReference type="ARBA" id="ARBA00022475"/>
    </source>
</evidence>
<evidence type="ECO:0000256" key="1">
    <source>
        <dbReference type="ARBA" id="ARBA00004417"/>
    </source>
</evidence>
<dbReference type="InterPro" id="IPR050388">
    <property type="entry name" value="ABC_Ni/Peptide_Import"/>
</dbReference>
<comment type="subcellular location">
    <subcellularLocation>
        <location evidence="1">Cell inner membrane</location>
        <topology evidence="1">Peripheral membrane protein</topology>
    </subcellularLocation>
</comment>
<keyword evidence="5" id="KW-0997">Cell inner membrane</keyword>
<proteinExistence type="inferred from homology"/>
<gene>
    <name evidence="11" type="ORF">GJJ18_23775</name>
</gene>
<accession>A0A9J6S547</accession>
<dbReference type="GO" id="GO:0005886">
    <property type="term" value="C:plasma membrane"/>
    <property type="evidence" value="ECO:0007669"/>
    <property type="project" value="UniProtKB-SubCell"/>
</dbReference>
<comment type="caution">
    <text evidence="11">The sequence shown here is derived from an EMBL/GenBank/DDBJ whole genome shotgun (WGS) entry which is preliminary data.</text>
</comment>
<evidence type="ECO:0000256" key="6">
    <source>
        <dbReference type="ARBA" id="ARBA00022741"/>
    </source>
</evidence>
<evidence type="ECO:0000256" key="8">
    <source>
        <dbReference type="ARBA" id="ARBA00022967"/>
    </source>
</evidence>
<dbReference type="InterPro" id="IPR003439">
    <property type="entry name" value="ABC_transporter-like_ATP-bd"/>
</dbReference>
<evidence type="ECO:0000256" key="9">
    <source>
        <dbReference type="ARBA" id="ARBA00023136"/>
    </source>
</evidence>
<dbReference type="SMART" id="SM00382">
    <property type="entry name" value="AAA"/>
    <property type="match status" value="1"/>
</dbReference>
<dbReference type="PANTHER" id="PTHR43297:SF14">
    <property type="entry name" value="ATPASE AAA-TYPE CORE DOMAIN-CONTAINING PROTEIN"/>
    <property type="match status" value="1"/>
</dbReference>
<dbReference type="GO" id="GO:0005524">
    <property type="term" value="F:ATP binding"/>
    <property type="evidence" value="ECO:0007669"/>
    <property type="project" value="UniProtKB-KW"/>
</dbReference>
<evidence type="ECO:0000256" key="3">
    <source>
        <dbReference type="ARBA" id="ARBA00022448"/>
    </source>
</evidence>
<dbReference type="Pfam" id="PF00005">
    <property type="entry name" value="ABC_tran"/>
    <property type="match status" value="1"/>
</dbReference>
<name>A0A9J6S547_KLEPN</name>
<evidence type="ECO:0000256" key="7">
    <source>
        <dbReference type="ARBA" id="ARBA00022840"/>
    </source>
</evidence>
<keyword evidence="9" id="KW-0472">Membrane</keyword>
<protein>
    <submittedName>
        <fullName evidence="11">ATP-binding cassette domain-containing protein</fullName>
    </submittedName>
</protein>
<keyword evidence="6" id="KW-0547">Nucleotide-binding</keyword>
<keyword evidence="4" id="KW-1003">Cell membrane</keyword>
<reference evidence="11" key="1">
    <citation type="submission" date="2019-10" db="EMBL/GenBank/DDBJ databases">
        <title>Molecular typing, antibiotic resistance determination and virulence profiling for 36 multidrug-resistant clinical Klebsiella pneumoniae isolates using second- and third-generation sequencing.</title>
        <authorList>
            <person name="Shelenkov A."/>
            <person name="Mikhaylova Y."/>
            <person name="Yanushevich Y."/>
            <person name="Samoilov A."/>
            <person name="Petrova L."/>
            <person name="Fomina V."/>
            <person name="Gusarov V."/>
            <person name="Zamyatin M."/>
            <person name="Shagin D."/>
        </authorList>
    </citation>
    <scope>NUCLEOTIDE SEQUENCE [LARGE SCALE GENOMIC DNA]</scope>
    <source>
        <strain evidence="11">CriePir115</strain>
    </source>
</reference>